<dbReference type="OrthoDB" id="3025610at2759"/>
<feature type="region of interest" description="Disordered" evidence="1">
    <location>
        <begin position="1"/>
        <end position="60"/>
    </location>
</feature>
<dbReference type="InParanoid" id="A0A067PTT5"/>
<dbReference type="AlphaFoldDB" id="A0A067PTT5"/>
<dbReference type="EMBL" id="KL197718">
    <property type="protein sequence ID" value="KDQ58228.1"/>
    <property type="molecule type" value="Genomic_DNA"/>
</dbReference>
<evidence type="ECO:0000313" key="3">
    <source>
        <dbReference type="Proteomes" id="UP000027265"/>
    </source>
</evidence>
<proteinExistence type="predicted"/>
<feature type="region of interest" description="Disordered" evidence="1">
    <location>
        <begin position="162"/>
        <end position="242"/>
    </location>
</feature>
<sequence>MALNSRSSNTVTNGDSGKSSVSKPSRGRMPVASTAQTGRATDRVAGTRLAAVTKPSTSTKSRRTPVLQYCARCGDPFNLLTIPKSKRWLEMDQDAYLNEPICEECIEIVFDEDVEDEYDDGEEMECYTVWDIGSNTCDMLFIPKGLDYATEIAMFREEKEKLEKEKREKEKREKMKEAEKAKAKAKEAKRAKEAQKARETQKTKEESDRKKRGQSKNAEMAKATSIDLGISKKRKADSETESELTKKIAKLRANISPKGTSSHSTSHPPTISNFITPIEYQTSEILLRDASNYLLEHSCLADGQRHLASKTTRVGFSGTYSIVSEPKVGNKERVWMVSNDLKVIPIASKSLNPASKPGYFEKTFKCSNAPLADRASGSKSGSPKGIECDAIISISSQHDSSHPLGFWGQTVVVRISHPAT</sequence>
<keyword evidence="3" id="KW-1185">Reference proteome</keyword>
<accession>A0A067PTT5</accession>
<organism evidence="2 3">
    <name type="scientific">Jaapia argillacea MUCL 33604</name>
    <dbReference type="NCBI Taxonomy" id="933084"/>
    <lineage>
        <taxon>Eukaryota</taxon>
        <taxon>Fungi</taxon>
        <taxon>Dikarya</taxon>
        <taxon>Basidiomycota</taxon>
        <taxon>Agaricomycotina</taxon>
        <taxon>Agaricomycetes</taxon>
        <taxon>Agaricomycetidae</taxon>
        <taxon>Jaapiales</taxon>
        <taxon>Jaapiaceae</taxon>
        <taxon>Jaapia</taxon>
    </lineage>
</organism>
<gene>
    <name evidence="2" type="ORF">JAAARDRAFT_69474</name>
</gene>
<dbReference type="Proteomes" id="UP000027265">
    <property type="component" value="Unassembled WGS sequence"/>
</dbReference>
<dbReference type="HOGENOM" id="CLU_653941_0_0_1"/>
<name>A0A067PTT5_9AGAM</name>
<feature type="compositionally biased region" description="Basic and acidic residues" evidence="1">
    <location>
        <begin position="162"/>
        <end position="209"/>
    </location>
</feature>
<evidence type="ECO:0000313" key="2">
    <source>
        <dbReference type="EMBL" id="KDQ58228.1"/>
    </source>
</evidence>
<protein>
    <submittedName>
        <fullName evidence="2">Uncharacterized protein</fullName>
    </submittedName>
</protein>
<evidence type="ECO:0000256" key="1">
    <source>
        <dbReference type="SAM" id="MobiDB-lite"/>
    </source>
</evidence>
<reference evidence="3" key="1">
    <citation type="journal article" date="2014" name="Proc. Natl. Acad. Sci. U.S.A.">
        <title>Extensive sampling of basidiomycete genomes demonstrates inadequacy of the white-rot/brown-rot paradigm for wood decay fungi.</title>
        <authorList>
            <person name="Riley R."/>
            <person name="Salamov A.A."/>
            <person name="Brown D.W."/>
            <person name="Nagy L.G."/>
            <person name="Floudas D."/>
            <person name="Held B.W."/>
            <person name="Levasseur A."/>
            <person name="Lombard V."/>
            <person name="Morin E."/>
            <person name="Otillar R."/>
            <person name="Lindquist E.A."/>
            <person name="Sun H."/>
            <person name="LaButti K.M."/>
            <person name="Schmutz J."/>
            <person name="Jabbour D."/>
            <person name="Luo H."/>
            <person name="Baker S.E."/>
            <person name="Pisabarro A.G."/>
            <person name="Walton J.D."/>
            <person name="Blanchette R.A."/>
            <person name="Henrissat B."/>
            <person name="Martin F."/>
            <person name="Cullen D."/>
            <person name="Hibbett D.S."/>
            <person name="Grigoriev I.V."/>
        </authorList>
    </citation>
    <scope>NUCLEOTIDE SEQUENCE [LARGE SCALE GENOMIC DNA]</scope>
    <source>
        <strain evidence="3">MUCL 33604</strain>
    </source>
</reference>
<feature type="compositionally biased region" description="Polar residues" evidence="1">
    <location>
        <begin position="1"/>
        <end position="23"/>
    </location>
</feature>